<dbReference type="InterPro" id="IPR002372">
    <property type="entry name" value="PQQ_rpt_dom"/>
</dbReference>
<evidence type="ECO:0000313" key="3">
    <source>
        <dbReference type="Proteomes" id="UP000017746"/>
    </source>
</evidence>
<dbReference type="OrthoDB" id="3326598at2"/>
<reference evidence="2 3" key="1">
    <citation type="journal article" date="2014" name="J. Biotechnol.">
        <title>Complete genome sequence of the actinobacterium Actinoplanes friuliensis HAG 010964, producer of the lipopeptide antibiotic friulimycin.</title>
        <authorList>
            <person name="Ruckert C."/>
            <person name="Szczepanowski R."/>
            <person name="Albersmeier A."/>
            <person name="Goesmann A."/>
            <person name="Fischer N."/>
            <person name="Steinkamper A."/>
            <person name="Puhler A."/>
            <person name="Biener R."/>
            <person name="Schwartz D."/>
            <person name="Kalinowski J."/>
        </authorList>
    </citation>
    <scope>NUCLEOTIDE SEQUENCE [LARGE SCALE GENOMIC DNA]</scope>
    <source>
        <strain evidence="2 3">DSM 7358</strain>
    </source>
</reference>
<dbReference type="InterPro" id="IPR011047">
    <property type="entry name" value="Quinoprotein_ADH-like_sf"/>
</dbReference>
<dbReference type="Proteomes" id="UP000017746">
    <property type="component" value="Chromosome"/>
</dbReference>
<evidence type="ECO:0000313" key="2">
    <source>
        <dbReference type="EMBL" id="AGZ45305.1"/>
    </source>
</evidence>
<evidence type="ECO:0000259" key="1">
    <source>
        <dbReference type="Pfam" id="PF13360"/>
    </source>
</evidence>
<dbReference type="eggNOG" id="COG1520">
    <property type="taxonomic scope" value="Bacteria"/>
</dbReference>
<name>U5WBE7_9ACTN</name>
<dbReference type="EMBL" id="CP006272">
    <property type="protein sequence ID" value="AGZ45305.1"/>
    <property type="molecule type" value="Genomic_DNA"/>
</dbReference>
<keyword evidence="3" id="KW-1185">Reference proteome</keyword>
<dbReference type="HOGENOM" id="CLU_575741_0_0_11"/>
<dbReference type="STRING" id="1246995.AFR_35245"/>
<dbReference type="RefSeq" id="WP_023561641.1">
    <property type="nucleotide sequence ID" value="NC_022657.1"/>
</dbReference>
<dbReference type="Pfam" id="PF13360">
    <property type="entry name" value="PQQ_2"/>
    <property type="match status" value="1"/>
</dbReference>
<gene>
    <name evidence="2" type="ORF">AFR_35245</name>
</gene>
<dbReference type="AlphaFoldDB" id="U5WBE7"/>
<accession>U5WBE7</accession>
<dbReference type="SUPFAM" id="SSF50998">
    <property type="entry name" value="Quinoprotein alcohol dehydrogenase-like"/>
    <property type="match status" value="1"/>
</dbReference>
<protein>
    <recommendedName>
        <fullName evidence="1">Pyrrolo-quinoline quinone repeat domain-containing protein</fullName>
    </recommendedName>
</protein>
<dbReference type="PATRIC" id="fig|1246995.3.peg.7131"/>
<proteinExistence type="predicted"/>
<feature type="domain" description="Pyrrolo-quinoline quinone repeat" evidence="1">
    <location>
        <begin position="179"/>
        <end position="320"/>
    </location>
</feature>
<sequence length="439" mass="45086">MAAETFGGATVVIDLGLARGEPDEYARPVGSTVPAWFAPVLIAVVVLLSSAASAAPPPPVLSPLLSLQVGPADPYTLTEGGDLLAQTYGQLNAYALDDGRLKWQAGSSSPTYRLRTGGGLVLMRPWSGNRGDPGTTAISLTSGAAQWRRSGNVVTIPGSATLLAVSGVRSSSGSGRRVQGTVDAVDPATGSTRWQVTVPSTAVLLGVPGPVGQDPRMLLVHDSRTAAVHDLSTGKQLAGTALPAADYGPDNPVVSGGLLLLRHPTPTGRMVSAFDPVTLEQRWSRPAGYAFGVTSCGRLACLTGPDGVRAVDLADGLQRWFKAGWRGVEQRNGMVVAYGTRTGETDPVGVIDPETGAVLTDLHGWRPVPASGGGDQLVVTRPADGGGRTMVAIAGPGDAGPRVLADLPPGTGDCQSAPSRLVCRSSAGDLIVWAYRKKG</sequence>
<dbReference type="KEGG" id="afs:AFR_35245"/>
<organism evidence="2 3">
    <name type="scientific">Actinoplanes friuliensis DSM 7358</name>
    <dbReference type="NCBI Taxonomy" id="1246995"/>
    <lineage>
        <taxon>Bacteria</taxon>
        <taxon>Bacillati</taxon>
        <taxon>Actinomycetota</taxon>
        <taxon>Actinomycetes</taxon>
        <taxon>Micromonosporales</taxon>
        <taxon>Micromonosporaceae</taxon>
        <taxon>Actinoplanes</taxon>
    </lineage>
</organism>